<reference evidence="1 2" key="1">
    <citation type="submission" date="2020-06" db="EMBL/GenBank/DDBJ databases">
        <title>Actinokineospora xiongansis sp. nov., isolated from soil of Baiyangdian.</title>
        <authorList>
            <person name="Zhang X."/>
        </authorList>
    </citation>
    <scope>NUCLEOTIDE SEQUENCE [LARGE SCALE GENOMIC DNA]</scope>
    <source>
        <strain evidence="1 2">HBU206404</strain>
    </source>
</reference>
<proteinExistence type="predicted"/>
<name>A0ABR7LBD1_9PSEU</name>
<dbReference type="EMBL" id="JABVED010000014">
    <property type="protein sequence ID" value="MBC6450013.1"/>
    <property type="molecule type" value="Genomic_DNA"/>
</dbReference>
<dbReference type="PROSITE" id="PS51257">
    <property type="entry name" value="PROKAR_LIPOPROTEIN"/>
    <property type="match status" value="1"/>
</dbReference>
<accession>A0ABR7LBD1</accession>
<dbReference type="RefSeq" id="WP_187223131.1">
    <property type="nucleotide sequence ID" value="NZ_JABVED010000014.1"/>
</dbReference>
<evidence type="ECO:0000313" key="1">
    <source>
        <dbReference type="EMBL" id="MBC6450013.1"/>
    </source>
</evidence>
<comment type="caution">
    <text evidence="1">The sequence shown here is derived from an EMBL/GenBank/DDBJ whole genome shotgun (WGS) entry which is preliminary data.</text>
</comment>
<evidence type="ECO:0008006" key="3">
    <source>
        <dbReference type="Google" id="ProtNLM"/>
    </source>
</evidence>
<organism evidence="1 2">
    <name type="scientific">Actinokineospora xionganensis</name>
    <dbReference type="NCBI Taxonomy" id="2684470"/>
    <lineage>
        <taxon>Bacteria</taxon>
        <taxon>Bacillati</taxon>
        <taxon>Actinomycetota</taxon>
        <taxon>Actinomycetes</taxon>
        <taxon>Pseudonocardiales</taxon>
        <taxon>Pseudonocardiaceae</taxon>
        <taxon>Actinokineospora</taxon>
    </lineage>
</organism>
<gene>
    <name evidence="1" type="ORF">GPZ80_22895</name>
</gene>
<evidence type="ECO:0000313" key="2">
    <source>
        <dbReference type="Proteomes" id="UP000734823"/>
    </source>
</evidence>
<sequence length="122" mass="12670">MSMRRVAVVLAALVGLSACGGERVREAENVARAFLGALADNRTEEACALFGPRVLADEDCAAALEKLTPATIVETEVWGDGAIVRAGSGTLFLSEFNRGWLVTAAGCVDRGEVPYDCAVGGP</sequence>
<dbReference type="Proteomes" id="UP000734823">
    <property type="component" value="Unassembled WGS sequence"/>
</dbReference>
<protein>
    <recommendedName>
        <fullName evidence="3">Lipoprotein</fullName>
    </recommendedName>
</protein>
<keyword evidence="2" id="KW-1185">Reference proteome</keyword>